<sequence length="387" mass="42270">MSSPAVRLYTEFALAPMRAATSMITHWTAYASANLPATPMRVSADLARWVAATSVRERPRWAHEATVARTWPLARLRDYSTSEDGQVPTLVLPPQAGHDSCIVDYAPGQSQLITLREAGLTRLFCLDWRGATEQTADAGIEDYLDLLSETVDLLGGRVNLVGDCQGGWLATLWAALHPAKVNTLTIAGAPIDFHAGGSGIRDWLRVFGALGRAAGATELAAYRAMVDRGGGVQRGANQVLGFKLLEPVAELDRNLALWANIRDPQYVSRHVEFTNWFEWIQDIPGPFYLWIVEHLFAGNELVAGTLAAGGRRVDLGAIDCPVFLIAGSKDHITPPAQVWTLADHIGTDRVTRREVDAGHLGLFMGHEALREAWLPLMQEVRALSTPL</sequence>
<dbReference type="InterPro" id="IPR029058">
    <property type="entry name" value="AB_hydrolase_fold"/>
</dbReference>
<keyword evidence="2" id="KW-1185">Reference proteome</keyword>
<organism evidence="1 2">
    <name type="scientific">Pseudonocardia eucalypti</name>
    <dbReference type="NCBI Taxonomy" id="648755"/>
    <lineage>
        <taxon>Bacteria</taxon>
        <taxon>Bacillati</taxon>
        <taxon>Actinomycetota</taxon>
        <taxon>Actinomycetes</taxon>
        <taxon>Pseudonocardiales</taxon>
        <taxon>Pseudonocardiaceae</taxon>
        <taxon>Pseudonocardia</taxon>
    </lineage>
</organism>
<evidence type="ECO:0000313" key="1">
    <source>
        <dbReference type="EMBL" id="GAA5167448.1"/>
    </source>
</evidence>
<dbReference type="Gene3D" id="3.40.50.1820">
    <property type="entry name" value="alpha/beta hydrolase"/>
    <property type="match status" value="1"/>
</dbReference>
<protein>
    <submittedName>
        <fullName evidence="1">Alpha/beta fold hydrolase</fullName>
    </submittedName>
</protein>
<dbReference type="Pfam" id="PF11339">
    <property type="entry name" value="DUF3141"/>
    <property type="match status" value="1"/>
</dbReference>
<dbReference type="RefSeq" id="WP_221497602.1">
    <property type="nucleotide sequence ID" value="NZ_BAABJP010000037.1"/>
</dbReference>
<dbReference type="EMBL" id="BAABJP010000037">
    <property type="protein sequence ID" value="GAA5167448.1"/>
    <property type="molecule type" value="Genomic_DNA"/>
</dbReference>
<proteinExistence type="predicted"/>
<dbReference type="PANTHER" id="PTHR36837:SF2">
    <property type="entry name" value="POLY(3-HYDROXYALKANOATE) POLYMERASE SUBUNIT PHAC"/>
    <property type="match status" value="1"/>
</dbReference>
<keyword evidence="1" id="KW-0378">Hydrolase</keyword>
<evidence type="ECO:0000313" key="2">
    <source>
        <dbReference type="Proteomes" id="UP001428817"/>
    </source>
</evidence>
<gene>
    <name evidence="1" type="ORF">GCM10023321_60190</name>
</gene>
<comment type="caution">
    <text evidence="1">The sequence shown here is derived from an EMBL/GenBank/DDBJ whole genome shotgun (WGS) entry which is preliminary data.</text>
</comment>
<dbReference type="GO" id="GO:0016787">
    <property type="term" value="F:hydrolase activity"/>
    <property type="evidence" value="ECO:0007669"/>
    <property type="project" value="UniProtKB-KW"/>
</dbReference>
<dbReference type="Proteomes" id="UP001428817">
    <property type="component" value="Unassembled WGS sequence"/>
</dbReference>
<name>A0ABP9QTR0_9PSEU</name>
<reference evidence="2" key="1">
    <citation type="journal article" date="2019" name="Int. J. Syst. Evol. Microbiol.">
        <title>The Global Catalogue of Microorganisms (GCM) 10K type strain sequencing project: providing services to taxonomists for standard genome sequencing and annotation.</title>
        <authorList>
            <consortium name="The Broad Institute Genomics Platform"/>
            <consortium name="The Broad Institute Genome Sequencing Center for Infectious Disease"/>
            <person name="Wu L."/>
            <person name="Ma J."/>
        </authorList>
    </citation>
    <scope>NUCLEOTIDE SEQUENCE [LARGE SCALE GENOMIC DNA]</scope>
    <source>
        <strain evidence="2">JCM 18303</strain>
    </source>
</reference>
<dbReference type="PANTHER" id="PTHR36837">
    <property type="entry name" value="POLY(3-HYDROXYALKANOATE) POLYMERASE SUBUNIT PHAC"/>
    <property type="match status" value="1"/>
</dbReference>
<dbReference type="InterPro" id="IPR051321">
    <property type="entry name" value="PHA/PHB_synthase"/>
</dbReference>
<accession>A0ABP9QTR0</accession>
<dbReference type="InterPro" id="IPR024501">
    <property type="entry name" value="DUF3141"/>
</dbReference>
<dbReference type="SUPFAM" id="SSF53474">
    <property type="entry name" value="alpha/beta-Hydrolases"/>
    <property type="match status" value="1"/>
</dbReference>